<evidence type="ECO:0000313" key="2">
    <source>
        <dbReference type="Proteomes" id="UP000538929"/>
    </source>
</evidence>
<protein>
    <submittedName>
        <fullName evidence="1">Uncharacterized protein</fullName>
    </submittedName>
</protein>
<reference evidence="2" key="1">
    <citation type="submission" date="2019-10" db="EMBL/GenBank/DDBJ databases">
        <title>Streptomyces sp. nov., a novel actinobacterium isolated from alkaline environment.</title>
        <authorList>
            <person name="Golinska P."/>
        </authorList>
    </citation>
    <scope>NUCLEOTIDE SEQUENCE [LARGE SCALE GENOMIC DNA]</scope>
    <source>
        <strain evidence="2">DSM 42118</strain>
    </source>
</reference>
<gene>
    <name evidence="1" type="ORF">FNQ90_03485</name>
</gene>
<proteinExistence type="predicted"/>
<organism evidence="1 2">
    <name type="scientific">Streptomyces alkaliphilus</name>
    <dbReference type="NCBI Taxonomy" id="1472722"/>
    <lineage>
        <taxon>Bacteria</taxon>
        <taxon>Bacillati</taxon>
        <taxon>Actinomycetota</taxon>
        <taxon>Actinomycetes</taxon>
        <taxon>Kitasatosporales</taxon>
        <taxon>Streptomycetaceae</taxon>
        <taxon>Streptomyces</taxon>
    </lineage>
</organism>
<dbReference type="Proteomes" id="UP000538929">
    <property type="component" value="Unassembled WGS sequence"/>
</dbReference>
<sequence>MRWEHIAAVVLWERRLRHSRLLYLGLARHSVTTALSGWGDEPSIEKQWPRAHLPLPPMEVSAHVNGWRLDEARLADVVARFAPPGVRVIDTRGK</sequence>
<dbReference type="RefSeq" id="WP_182604905.1">
    <property type="nucleotide sequence ID" value="NZ_VKHT01000050.1"/>
</dbReference>
<accession>A0A7W3TAE6</accession>
<evidence type="ECO:0000313" key="1">
    <source>
        <dbReference type="EMBL" id="MBB0243196.1"/>
    </source>
</evidence>
<keyword evidence="2" id="KW-1185">Reference proteome</keyword>
<comment type="caution">
    <text evidence="1">The sequence shown here is derived from an EMBL/GenBank/DDBJ whole genome shotgun (WGS) entry which is preliminary data.</text>
</comment>
<name>A0A7W3TAE6_9ACTN</name>
<dbReference type="AlphaFoldDB" id="A0A7W3TAE6"/>
<dbReference type="EMBL" id="VKHT01000050">
    <property type="protein sequence ID" value="MBB0243196.1"/>
    <property type="molecule type" value="Genomic_DNA"/>
</dbReference>